<organism evidence="1 2">
    <name type="scientific">Tumebacillus amylolyticus</name>
    <dbReference type="NCBI Taxonomy" id="2801339"/>
    <lineage>
        <taxon>Bacteria</taxon>
        <taxon>Bacillati</taxon>
        <taxon>Bacillota</taxon>
        <taxon>Bacilli</taxon>
        <taxon>Bacillales</taxon>
        <taxon>Alicyclobacillaceae</taxon>
        <taxon>Tumebacillus</taxon>
    </lineage>
</organism>
<dbReference type="RefSeq" id="WP_201634338.1">
    <property type="nucleotide sequence ID" value="NZ_JAEQNB010000002.1"/>
</dbReference>
<proteinExistence type="predicted"/>
<sequence length="611" mass="67842">MKPKSKPHVHYAPTEDGVYIRTWTQEFEIKGRTLALWLDQLLPMLDGKQTLDELVAPLPPEQAQFVRMLVEELVKREAVFDAAGVPEVVLSEREDSLYRQTVLVLEDRFVDGRQRFLTLRQRPVAVVGAGDSFFACVRSLVRMGVRELYVSGGEERVDSFLATWKTRDPELNVQELGTLPPAGVLIYVSDDPQASVHWEEVALRTGVPFLAGTLLGDHGVVGPVKGVQTQASWSTVLDRFAGARGTGVELSRTHRAMIGNVAAMEALRLLTGWQEEGVRDQVVLIESEALAVTRHDLASSPLQERANSSVSEEERVAALRAFAEREPEEQTKFLRRMEGMVDEKVGVLARLQADDLYQIPLALGRVVVHVPTASGVQPLSIVRGGETLRDALEAAVRDGFLAYARTLEAVGSPDAERSIWAHGRTYAEWKGRALLHLMIERSRRAEDVWLELPELAANWSVEAGLLKLLRVRFGAAVELFQQKGTELAHALRVVQDGVVLAEGFGRTLREAAHEALILAVASLQLAAQQAQDETAVTALRFEAQTVRVADHTHSMEEQELLEWPSWLAQAEAWLRESGLVVEEFPWLRDRTVLDAGVLVGFVDVTERGELQ</sequence>
<dbReference type="EMBL" id="JAEQNB010000002">
    <property type="protein sequence ID" value="MBL0386967.1"/>
    <property type="molecule type" value="Genomic_DNA"/>
</dbReference>
<dbReference type="Proteomes" id="UP000602284">
    <property type="component" value="Unassembled WGS sequence"/>
</dbReference>
<reference evidence="1 2" key="1">
    <citation type="submission" date="2021-01" db="EMBL/GenBank/DDBJ databases">
        <title>Tumebacillus sp. strain ITR2 16S ribosomal RNA gene Genome sequencing and assembly.</title>
        <authorList>
            <person name="Kang M."/>
        </authorList>
    </citation>
    <scope>NUCLEOTIDE SEQUENCE [LARGE SCALE GENOMIC DNA]</scope>
    <source>
        <strain evidence="1 2">ITR2</strain>
    </source>
</reference>
<dbReference type="Gene3D" id="3.40.50.720">
    <property type="entry name" value="NAD(P)-binding Rossmann-like Domain"/>
    <property type="match status" value="1"/>
</dbReference>
<protein>
    <submittedName>
        <fullName evidence="1">Uncharacterized protein</fullName>
    </submittedName>
</protein>
<dbReference type="InterPro" id="IPR035985">
    <property type="entry name" value="Ubiquitin-activating_enz"/>
</dbReference>
<accession>A0ABS1J9M6</accession>
<dbReference type="SUPFAM" id="SSF69572">
    <property type="entry name" value="Activating enzymes of the ubiquitin-like proteins"/>
    <property type="match status" value="1"/>
</dbReference>
<evidence type="ECO:0000313" key="1">
    <source>
        <dbReference type="EMBL" id="MBL0386967.1"/>
    </source>
</evidence>
<gene>
    <name evidence="1" type="ORF">JJB07_09900</name>
</gene>
<evidence type="ECO:0000313" key="2">
    <source>
        <dbReference type="Proteomes" id="UP000602284"/>
    </source>
</evidence>
<comment type="caution">
    <text evidence="1">The sequence shown here is derived from an EMBL/GenBank/DDBJ whole genome shotgun (WGS) entry which is preliminary data.</text>
</comment>
<keyword evidence="2" id="KW-1185">Reference proteome</keyword>
<name>A0ABS1J9M6_9BACL</name>